<evidence type="ECO:0000256" key="1">
    <source>
        <dbReference type="ARBA" id="ARBA00000085"/>
    </source>
</evidence>
<keyword evidence="11" id="KW-1185">Reference proteome</keyword>
<reference evidence="10 11" key="1">
    <citation type="submission" date="2012-05" db="EMBL/GenBank/DDBJ databases">
        <title>Finished chromosome of genome of Oscillatoria sp. PCC 7112.</title>
        <authorList>
            <consortium name="US DOE Joint Genome Institute"/>
            <person name="Gugger M."/>
            <person name="Coursin T."/>
            <person name="Rippka R."/>
            <person name="Tandeau De Marsac N."/>
            <person name="Huntemann M."/>
            <person name="Wei C.-L."/>
            <person name="Han J."/>
            <person name="Detter J.C."/>
            <person name="Han C."/>
            <person name="Tapia R."/>
            <person name="Davenport K."/>
            <person name="Daligault H."/>
            <person name="Erkkila T."/>
            <person name="Gu W."/>
            <person name="Munk A.C.C."/>
            <person name="Teshima H."/>
            <person name="Xu Y."/>
            <person name="Chain P."/>
            <person name="Chen A."/>
            <person name="Krypides N."/>
            <person name="Mavromatis K."/>
            <person name="Markowitz V."/>
            <person name="Szeto E."/>
            <person name="Ivanova N."/>
            <person name="Mikhailova N."/>
            <person name="Ovchinnikova G."/>
            <person name="Pagani I."/>
            <person name="Pati A."/>
            <person name="Goodwin L."/>
            <person name="Peters L."/>
            <person name="Pitluck S."/>
            <person name="Woyke T."/>
            <person name="Kerfeld C."/>
        </authorList>
    </citation>
    <scope>NUCLEOTIDE SEQUENCE [LARGE SCALE GENOMIC DNA]</scope>
    <source>
        <strain evidence="10 11">PCC 7112</strain>
    </source>
</reference>
<evidence type="ECO:0000259" key="8">
    <source>
        <dbReference type="PROSITE" id="PS50109"/>
    </source>
</evidence>
<name>K9VFZ9_9CYAN</name>
<organism evidence="10 11">
    <name type="scientific">Phormidium nigroviride PCC 7112</name>
    <dbReference type="NCBI Taxonomy" id="179408"/>
    <lineage>
        <taxon>Bacteria</taxon>
        <taxon>Bacillati</taxon>
        <taxon>Cyanobacteriota</taxon>
        <taxon>Cyanophyceae</taxon>
        <taxon>Oscillatoriophycideae</taxon>
        <taxon>Oscillatoriales</taxon>
        <taxon>Oscillatoriaceae</taxon>
        <taxon>Phormidium</taxon>
    </lineage>
</organism>
<dbReference type="InterPro" id="IPR036097">
    <property type="entry name" value="HisK_dim/P_sf"/>
</dbReference>
<evidence type="ECO:0000313" key="11">
    <source>
        <dbReference type="Proteomes" id="UP000010478"/>
    </source>
</evidence>
<dbReference type="SUPFAM" id="SSF52172">
    <property type="entry name" value="CheY-like"/>
    <property type="match status" value="1"/>
</dbReference>
<evidence type="ECO:0000256" key="4">
    <source>
        <dbReference type="ARBA" id="ARBA00022777"/>
    </source>
</evidence>
<feature type="coiled-coil region" evidence="7">
    <location>
        <begin position="112"/>
        <end position="166"/>
    </location>
</feature>
<dbReference type="STRING" id="179408.Osc7112_2443"/>
<keyword evidence="4 10" id="KW-0418">Kinase</keyword>
<keyword evidence="7" id="KW-0175">Coiled coil</keyword>
<dbReference type="InterPro" id="IPR011006">
    <property type="entry name" value="CheY-like_superfamily"/>
</dbReference>
<evidence type="ECO:0000259" key="9">
    <source>
        <dbReference type="PROSITE" id="PS50110"/>
    </source>
</evidence>
<keyword evidence="5" id="KW-0902">Two-component regulatory system</keyword>
<dbReference type="InterPro" id="IPR001789">
    <property type="entry name" value="Sig_transdc_resp-reg_receiver"/>
</dbReference>
<dbReference type="InterPro" id="IPR003661">
    <property type="entry name" value="HisK_dim/P_dom"/>
</dbReference>
<keyword evidence="3 6" id="KW-0597">Phosphoprotein</keyword>
<dbReference type="EC" id="2.7.13.3" evidence="2"/>
<dbReference type="SUPFAM" id="SSF55874">
    <property type="entry name" value="ATPase domain of HSP90 chaperone/DNA topoisomerase II/histidine kinase"/>
    <property type="match status" value="1"/>
</dbReference>
<dbReference type="PROSITE" id="PS50109">
    <property type="entry name" value="HIS_KIN"/>
    <property type="match status" value="1"/>
</dbReference>
<keyword evidence="4 10" id="KW-0808">Transferase</keyword>
<dbReference type="Gene3D" id="1.10.287.130">
    <property type="match status" value="1"/>
</dbReference>
<dbReference type="CDD" id="cd00082">
    <property type="entry name" value="HisKA"/>
    <property type="match status" value="1"/>
</dbReference>
<evidence type="ECO:0000256" key="6">
    <source>
        <dbReference type="PROSITE-ProRule" id="PRU00169"/>
    </source>
</evidence>
<dbReference type="Proteomes" id="UP000010478">
    <property type="component" value="Chromosome"/>
</dbReference>
<evidence type="ECO:0000256" key="5">
    <source>
        <dbReference type="ARBA" id="ARBA00023012"/>
    </source>
</evidence>
<protein>
    <recommendedName>
        <fullName evidence="2">histidine kinase</fullName>
        <ecNumber evidence="2">2.7.13.3</ecNumber>
    </recommendedName>
</protein>
<evidence type="ECO:0000256" key="3">
    <source>
        <dbReference type="ARBA" id="ARBA00022553"/>
    </source>
</evidence>
<gene>
    <name evidence="10" type="ORF">Osc7112_2443</name>
</gene>
<feature type="domain" description="Response regulatory" evidence="9">
    <location>
        <begin position="4"/>
        <end position="123"/>
    </location>
</feature>
<dbReference type="KEGG" id="oni:Osc7112_2443"/>
<feature type="modified residue" description="4-aspartylphosphate" evidence="6">
    <location>
        <position position="58"/>
    </location>
</feature>
<comment type="catalytic activity">
    <reaction evidence="1">
        <text>ATP + protein L-histidine = ADP + protein N-phospho-L-histidine.</text>
        <dbReference type="EC" id="2.7.13.3"/>
    </reaction>
</comment>
<dbReference type="SMART" id="SM00387">
    <property type="entry name" value="HATPase_c"/>
    <property type="match status" value="1"/>
</dbReference>
<dbReference type="InterPro" id="IPR003594">
    <property type="entry name" value="HATPase_dom"/>
</dbReference>
<dbReference type="Pfam" id="PF00072">
    <property type="entry name" value="Response_reg"/>
    <property type="match status" value="1"/>
</dbReference>
<dbReference type="OrthoDB" id="569699at2"/>
<dbReference type="Gene3D" id="3.40.50.2300">
    <property type="match status" value="1"/>
</dbReference>
<accession>K9VFZ9</accession>
<dbReference type="Pfam" id="PF02518">
    <property type="entry name" value="HATPase_c"/>
    <property type="match status" value="1"/>
</dbReference>
<dbReference type="PRINTS" id="PR00344">
    <property type="entry name" value="BCTRLSENSOR"/>
</dbReference>
<dbReference type="GO" id="GO:0000155">
    <property type="term" value="F:phosphorelay sensor kinase activity"/>
    <property type="evidence" value="ECO:0007669"/>
    <property type="project" value="InterPro"/>
</dbReference>
<dbReference type="PANTHER" id="PTHR43065">
    <property type="entry name" value="SENSOR HISTIDINE KINASE"/>
    <property type="match status" value="1"/>
</dbReference>
<dbReference type="HOGENOM" id="CLU_000445_114_39_3"/>
<evidence type="ECO:0000256" key="2">
    <source>
        <dbReference type="ARBA" id="ARBA00012438"/>
    </source>
</evidence>
<dbReference type="SMART" id="SM00448">
    <property type="entry name" value="REC"/>
    <property type="match status" value="1"/>
</dbReference>
<dbReference type="PROSITE" id="PS50110">
    <property type="entry name" value="RESPONSE_REGULATORY"/>
    <property type="match status" value="1"/>
</dbReference>
<dbReference type="Gene3D" id="3.30.565.10">
    <property type="entry name" value="Histidine kinase-like ATPase, C-terminal domain"/>
    <property type="match status" value="1"/>
</dbReference>
<sequence length="440" mass="50327">MPIKILFVDDELDLEFLICQKFKKNIRTEGWQLFFAHNGVEALEQLKEHPDIDMVVTDLNMPEMDGLTLLSRLNQIDLPLKTIVISAYGDMKNIRNAMNLGAFDFLTKPIDFQDLEITIKKTLRDVQQLKENQYLRQSEAWAREQAQDLQQILQELKKTQAQLIQTAKMSSLGQLVAGIAHEINNPANFIYGNISHVRDYIQKLLNLLHLYQQQYTPPSVEIQTEIEAIDLDFMIADLSQILASMKCGVDRIHKIVLSLRNFSRLDEANIKSVDIHEGIKSSLLMLDNRLQPTRARPEIQVFEEYSNLPLVECYAGELNQVFINIFYNAIDALNEYNKQQSLDDIFAPQLAITIRTVLLEENSRVVIQIRDNGRGMTADVKDRIYEPFFTTKPVGQGTGLGLYISYQIIVEKHGGALKCVSEVGEGAEFWIEIPIRQTKA</sequence>
<dbReference type="PANTHER" id="PTHR43065:SF50">
    <property type="entry name" value="HISTIDINE KINASE"/>
    <property type="match status" value="1"/>
</dbReference>
<evidence type="ECO:0000256" key="7">
    <source>
        <dbReference type="SAM" id="Coils"/>
    </source>
</evidence>
<dbReference type="InterPro" id="IPR005467">
    <property type="entry name" value="His_kinase_dom"/>
</dbReference>
<dbReference type="eggNOG" id="COG0745">
    <property type="taxonomic scope" value="Bacteria"/>
</dbReference>
<dbReference type="CDD" id="cd17536">
    <property type="entry name" value="REC_YesN-like"/>
    <property type="match status" value="1"/>
</dbReference>
<dbReference type="RefSeq" id="WP_015176174.1">
    <property type="nucleotide sequence ID" value="NC_019729.1"/>
</dbReference>
<evidence type="ECO:0000313" key="10">
    <source>
        <dbReference type="EMBL" id="AFZ06881.1"/>
    </source>
</evidence>
<dbReference type="EMBL" id="CP003614">
    <property type="protein sequence ID" value="AFZ06881.1"/>
    <property type="molecule type" value="Genomic_DNA"/>
</dbReference>
<proteinExistence type="predicted"/>
<dbReference type="eggNOG" id="COG4191">
    <property type="taxonomic scope" value="Bacteria"/>
</dbReference>
<feature type="domain" description="Histidine kinase" evidence="8">
    <location>
        <begin position="178"/>
        <end position="437"/>
    </location>
</feature>
<dbReference type="AlphaFoldDB" id="K9VFZ9"/>
<dbReference type="SUPFAM" id="SSF47384">
    <property type="entry name" value="Homodimeric domain of signal transducing histidine kinase"/>
    <property type="match status" value="1"/>
</dbReference>
<dbReference type="InterPro" id="IPR036890">
    <property type="entry name" value="HATPase_C_sf"/>
</dbReference>
<dbReference type="InterPro" id="IPR004358">
    <property type="entry name" value="Sig_transdc_His_kin-like_C"/>
</dbReference>